<protein>
    <submittedName>
        <fullName evidence="1">Type I-D CRISPR-associated protein Cas10d/Csc3</fullName>
    </submittedName>
</protein>
<dbReference type="NCBIfam" id="TIGR03174">
    <property type="entry name" value="cas_Csc3"/>
    <property type="match status" value="1"/>
</dbReference>
<evidence type="ECO:0000313" key="1">
    <source>
        <dbReference type="EMBL" id="MEP0819346.1"/>
    </source>
</evidence>
<keyword evidence="2" id="KW-1185">Reference proteome</keyword>
<dbReference type="Proteomes" id="UP001464891">
    <property type="component" value="Unassembled WGS sequence"/>
</dbReference>
<dbReference type="InterPro" id="IPR017589">
    <property type="entry name" value="CRISPR-assoc_prot_Cas10d/Csc3"/>
</dbReference>
<gene>
    <name evidence="1" type="primary">cas10d</name>
    <name evidence="1" type="ORF">NC998_19785</name>
</gene>
<reference evidence="1 2" key="1">
    <citation type="submission" date="2022-04" db="EMBL/GenBank/DDBJ databases">
        <title>Positive selection, recombination, and allopatry shape intraspecific diversity of widespread and dominant cyanobacteria.</title>
        <authorList>
            <person name="Wei J."/>
            <person name="Shu W."/>
            <person name="Hu C."/>
        </authorList>
    </citation>
    <scope>NUCLEOTIDE SEQUENCE [LARGE SCALE GENOMIC DNA]</scope>
    <source>
        <strain evidence="1 2">GB2-A4</strain>
    </source>
</reference>
<comment type="caution">
    <text evidence="1">The sequence shown here is derived from an EMBL/GenBank/DDBJ whole genome shotgun (WGS) entry which is preliminary data.</text>
</comment>
<proteinExistence type="predicted"/>
<accession>A0ABV0JC42</accession>
<evidence type="ECO:0000313" key="2">
    <source>
        <dbReference type="Proteomes" id="UP001464891"/>
    </source>
</evidence>
<name>A0ABV0JC42_9CYAN</name>
<sequence>MALPLVLGIKVTATTSSAPPYNRDSDSEFLTTVQVDGPASFWNLLDLPTRIHLEEERKGQVKHLSDWLNRLLIAYSVHLDCRSKPPDPRWQAFPGTVHAITDDVLAIFSLAHASFPVLSDEIVQRYWKFAQIWTAGNPAMKQQLDITQRLVQEYRVFYQVHVAKSTYAILLPLSKVLEDILSTPSDLPIETLILQTSERLHDALRRQEPKRRPLVKDHSLSIEIRVNNEIQAVHQFVSTCVNDLFLGQYKGDRALLQEHRSRIKSGAEFAYRLLAMEETKPKTKKQEVEGAQL</sequence>
<organism evidence="1 2">
    <name type="scientific">Trichocoleus desertorum GB2-A4</name>
    <dbReference type="NCBI Taxonomy" id="2933944"/>
    <lineage>
        <taxon>Bacteria</taxon>
        <taxon>Bacillati</taxon>
        <taxon>Cyanobacteriota</taxon>
        <taxon>Cyanophyceae</taxon>
        <taxon>Leptolyngbyales</taxon>
        <taxon>Trichocoleusaceae</taxon>
        <taxon>Trichocoleus</taxon>
    </lineage>
</organism>
<dbReference type="EMBL" id="JAMPKM010000014">
    <property type="protein sequence ID" value="MEP0819346.1"/>
    <property type="molecule type" value="Genomic_DNA"/>
</dbReference>